<dbReference type="EMBL" id="MBQD01000020">
    <property type="protein sequence ID" value="OCL34717.1"/>
    <property type="molecule type" value="Genomic_DNA"/>
</dbReference>
<dbReference type="Proteomes" id="UP000093501">
    <property type="component" value="Unassembled WGS sequence"/>
</dbReference>
<accession>A0A1C0AN58</accession>
<proteinExistence type="predicted"/>
<organism evidence="1 2">
    <name type="scientific">Tessaracoccus lapidicaptus</name>
    <dbReference type="NCBI Taxonomy" id="1427523"/>
    <lineage>
        <taxon>Bacteria</taxon>
        <taxon>Bacillati</taxon>
        <taxon>Actinomycetota</taxon>
        <taxon>Actinomycetes</taxon>
        <taxon>Propionibacteriales</taxon>
        <taxon>Propionibacteriaceae</taxon>
        <taxon>Tessaracoccus</taxon>
    </lineage>
</organism>
<comment type="caution">
    <text evidence="1">The sequence shown here is derived from an EMBL/GenBank/DDBJ whole genome shotgun (WGS) entry which is preliminary data.</text>
</comment>
<sequence length="130" mass="14141">MRNRVRHDRFEELFDDELRRQLTSTSAAHSDLRGALAEALLRVRNRAAPLRHAEAFGSEGAVRLRFADGTTVLVRGDGKGGLGMAAVAAVRGETVLLSRLQVDAAGIDGVVSWGRRHHAHFHVLGADQPD</sequence>
<evidence type="ECO:0000313" key="1">
    <source>
        <dbReference type="EMBL" id="OCL34717.1"/>
    </source>
</evidence>
<keyword evidence="2" id="KW-1185">Reference proteome</keyword>
<gene>
    <name evidence="1" type="ORF">BCR15_03265</name>
</gene>
<dbReference type="RefSeq" id="WP_068751399.1">
    <property type="nucleotide sequence ID" value="NZ_LR214441.1"/>
</dbReference>
<reference evidence="2" key="1">
    <citation type="submission" date="2016-07" db="EMBL/GenBank/DDBJ databases">
        <authorList>
            <person name="Florea S."/>
            <person name="Webb J.S."/>
            <person name="Jaromczyk J."/>
            <person name="Schardl C.L."/>
        </authorList>
    </citation>
    <scope>NUCLEOTIDE SEQUENCE [LARGE SCALE GENOMIC DNA]</scope>
    <source>
        <strain evidence="2">IPBSL-7</strain>
    </source>
</reference>
<protein>
    <submittedName>
        <fullName evidence="1">Uncharacterized protein</fullName>
    </submittedName>
</protein>
<dbReference type="AlphaFoldDB" id="A0A1C0AN58"/>
<name>A0A1C0AN58_9ACTN</name>
<evidence type="ECO:0000313" key="2">
    <source>
        <dbReference type="Proteomes" id="UP000093501"/>
    </source>
</evidence>